<keyword evidence="3" id="KW-1185">Reference proteome</keyword>
<dbReference type="Gramene" id="mRNA:HanXRQr2_Chr15g0691141">
    <property type="protein sequence ID" value="CDS:HanXRQr2_Chr15g0691141.1"/>
    <property type="gene ID" value="HanXRQr2_Chr15g0691141"/>
</dbReference>
<name>A0A9K3DZW4_HELAN</name>
<reference evidence="2" key="1">
    <citation type="journal article" date="2017" name="Nature">
        <title>The sunflower genome provides insights into oil metabolism, flowering and Asterid evolution.</title>
        <authorList>
            <person name="Badouin H."/>
            <person name="Gouzy J."/>
            <person name="Grassa C.J."/>
            <person name="Murat F."/>
            <person name="Staton S.E."/>
            <person name="Cottret L."/>
            <person name="Lelandais-Briere C."/>
            <person name="Owens G.L."/>
            <person name="Carrere S."/>
            <person name="Mayjonade B."/>
            <person name="Legrand L."/>
            <person name="Gill N."/>
            <person name="Kane N.C."/>
            <person name="Bowers J.E."/>
            <person name="Hubner S."/>
            <person name="Bellec A."/>
            <person name="Berard A."/>
            <person name="Berges H."/>
            <person name="Blanchet N."/>
            <person name="Boniface M.C."/>
            <person name="Brunel D."/>
            <person name="Catrice O."/>
            <person name="Chaidir N."/>
            <person name="Claudel C."/>
            <person name="Donnadieu C."/>
            <person name="Faraut T."/>
            <person name="Fievet G."/>
            <person name="Helmstetter N."/>
            <person name="King M."/>
            <person name="Knapp S.J."/>
            <person name="Lai Z."/>
            <person name="Le Paslier M.C."/>
            <person name="Lippi Y."/>
            <person name="Lorenzon L."/>
            <person name="Mandel J.R."/>
            <person name="Marage G."/>
            <person name="Marchand G."/>
            <person name="Marquand E."/>
            <person name="Bret-Mestries E."/>
            <person name="Morien E."/>
            <person name="Nambeesan S."/>
            <person name="Nguyen T."/>
            <person name="Pegot-Espagnet P."/>
            <person name="Pouilly N."/>
            <person name="Raftis F."/>
            <person name="Sallet E."/>
            <person name="Schiex T."/>
            <person name="Thomas J."/>
            <person name="Vandecasteele C."/>
            <person name="Vares D."/>
            <person name="Vear F."/>
            <person name="Vautrin S."/>
            <person name="Crespi M."/>
            <person name="Mangin B."/>
            <person name="Burke J.M."/>
            <person name="Salse J."/>
            <person name="Munos S."/>
            <person name="Vincourt P."/>
            <person name="Rieseberg L.H."/>
            <person name="Langlade N.B."/>
        </authorList>
    </citation>
    <scope>NUCLEOTIDE SEQUENCE</scope>
    <source>
        <tissue evidence="2">Leaves</tissue>
    </source>
</reference>
<proteinExistence type="predicted"/>
<sequence>MEHVKTCSKFAHHSIERVVRFGNSSSIHWLLFHKYFRSSTHSNFTCVRFGIGTSVFDSLEPLPSTATTSNTSSSLSHPFPIVIC</sequence>
<accession>A0A9K3DZW4</accession>
<evidence type="ECO:0000313" key="3">
    <source>
        <dbReference type="Proteomes" id="UP000215914"/>
    </source>
</evidence>
<dbReference type="EMBL" id="MNCJ02000330">
    <property type="protein sequence ID" value="KAF5764362.1"/>
    <property type="molecule type" value="Genomic_DNA"/>
</dbReference>
<dbReference type="AlphaFoldDB" id="A0A9K3DZW4"/>
<reference evidence="2" key="2">
    <citation type="submission" date="2020-06" db="EMBL/GenBank/DDBJ databases">
        <title>Helianthus annuus Genome sequencing and assembly Release 2.</title>
        <authorList>
            <person name="Gouzy J."/>
            <person name="Langlade N."/>
            <person name="Munos S."/>
        </authorList>
    </citation>
    <scope>NUCLEOTIDE SEQUENCE</scope>
    <source>
        <tissue evidence="2">Leaves</tissue>
    </source>
</reference>
<evidence type="ECO:0000256" key="1">
    <source>
        <dbReference type="SAM" id="MobiDB-lite"/>
    </source>
</evidence>
<feature type="compositionally biased region" description="Low complexity" evidence="1">
    <location>
        <begin position="65"/>
        <end position="76"/>
    </location>
</feature>
<gene>
    <name evidence="2" type="ORF">HanXRQr2_Chr15g0691141</name>
</gene>
<comment type="caution">
    <text evidence="2">The sequence shown here is derived from an EMBL/GenBank/DDBJ whole genome shotgun (WGS) entry which is preliminary data.</text>
</comment>
<protein>
    <submittedName>
        <fullName evidence="2">Uncharacterized protein</fullName>
    </submittedName>
</protein>
<feature type="region of interest" description="Disordered" evidence="1">
    <location>
        <begin position="65"/>
        <end position="84"/>
    </location>
</feature>
<organism evidence="2 3">
    <name type="scientific">Helianthus annuus</name>
    <name type="common">Common sunflower</name>
    <dbReference type="NCBI Taxonomy" id="4232"/>
    <lineage>
        <taxon>Eukaryota</taxon>
        <taxon>Viridiplantae</taxon>
        <taxon>Streptophyta</taxon>
        <taxon>Embryophyta</taxon>
        <taxon>Tracheophyta</taxon>
        <taxon>Spermatophyta</taxon>
        <taxon>Magnoliopsida</taxon>
        <taxon>eudicotyledons</taxon>
        <taxon>Gunneridae</taxon>
        <taxon>Pentapetalae</taxon>
        <taxon>asterids</taxon>
        <taxon>campanulids</taxon>
        <taxon>Asterales</taxon>
        <taxon>Asteraceae</taxon>
        <taxon>Asteroideae</taxon>
        <taxon>Heliantheae alliance</taxon>
        <taxon>Heliantheae</taxon>
        <taxon>Helianthus</taxon>
    </lineage>
</organism>
<evidence type="ECO:0000313" key="2">
    <source>
        <dbReference type="EMBL" id="KAF5764362.1"/>
    </source>
</evidence>
<dbReference type="Proteomes" id="UP000215914">
    <property type="component" value="Unassembled WGS sequence"/>
</dbReference>